<proteinExistence type="predicted"/>
<dbReference type="Pfam" id="PF13248">
    <property type="entry name" value="Zn_ribbon_3"/>
    <property type="match status" value="1"/>
</dbReference>
<evidence type="ECO:0000259" key="3">
    <source>
        <dbReference type="Pfam" id="PF13248"/>
    </source>
</evidence>
<feature type="compositionally biased region" description="Polar residues" evidence="2">
    <location>
        <begin position="142"/>
        <end position="158"/>
    </location>
</feature>
<feature type="compositionally biased region" description="Basic and acidic residues" evidence="2">
    <location>
        <begin position="162"/>
        <end position="185"/>
    </location>
</feature>
<accession>A0A1I2MTZ8</accession>
<feature type="region of interest" description="Disordered" evidence="2">
    <location>
        <begin position="122"/>
        <end position="192"/>
    </location>
</feature>
<feature type="coiled-coil region" evidence="1">
    <location>
        <begin position="28"/>
        <end position="98"/>
    </location>
</feature>
<protein>
    <recommendedName>
        <fullName evidence="3">Putative zinc-ribbon domain-containing protein</fullName>
    </recommendedName>
</protein>
<keyword evidence="5" id="KW-1185">Reference proteome</keyword>
<dbReference type="Proteomes" id="UP000198661">
    <property type="component" value="Unassembled WGS sequence"/>
</dbReference>
<dbReference type="EMBL" id="FOOK01000009">
    <property type="protein sequence ID" value="SFF92826.1"/>
    <property type="molecule type" value="Genomic_DNA"/>
</dbReference>
<dbReference type="OrthoDB" id="2989425at2"/>
<gene>
    <name evidence="4" type="ORF">SAMN04488025_10912</name>
</gene>
<feature type="domain" description="Putative zinc-ribbon" evidence="3">
    <location>
        <begin position="208"/>
        <end position="230"/>
    </location>
</feature>
<dbReference type="STRING" id="201973.SAMN04488025_10912"/>
<reference evidence="4 5" key="1">
    <citation type="submission" date="2016-10" db="EMBL/GenBank/DDBJ databases">
        <authorList>
            <person name="de Groot N.N."/>
        </authorList>
    </citation>
    <scope>NUCLEOTIDE SEQUENCE [LARGE SCALE GENOMIC DNA]</scope>
    <source>
        <strain evidence="4 5">DSM 44945</strain>
    </source>
</reference>
<evidence type="ECO:0000313" key="4">
    <source>
        <dbReference type="EMBL" id="SFF92826.1"/>
    </source>
</evidence>
<evidence type="ECO:0000256" key="2">
    <source>
        <dbReference type="SAM" id="MobiDB-lite"/>
    </source>
</evidence>
<dbReference type="RefSeq" id="WP_092037232.1">
    <property type="nucleotide sequence ID" value="NZ_FOOK01000009.1"/>
</dbReference>
<sequence>MSIWKELKHRVEKGVETASQKSQQMVEISRLNLRIRGKKEDINRLYRRLGILVYESWNGDEGESLVLSENMKEILHLIRQFQAEVTALEKELLSVRGKVDCPECGAVFDRGAKICPVCQAPNPHAASSSSDDRDTAAEPQASDASSQQRPSDPSVSPTGSGGDHRSEASGNEKKQIEAADEERRPTVVPDSPRALAEFQTAVGEAIFVCPECGNQLKKLVDTCPHCGEKFLQ</sequence>
<dbReference type="AlphaFoldDB" id="A0A1I2MTZ8"/>
<name>A0A1I2MTZ8_9BACL</name>
<organism evidence="4 5">
    <name type="scientific">Planifilum fulgidum</name>
    <dbReference type="NCBI Taxonomy" id="201973"/>
    <lineage>
        <taxon>Bacteria</taxon>
        <taxon>Bacillati</taxon>
        <taxon>Bacillota</taxon>
        <taxon>Bacilli</taxon>
        <taxon>Bacillales</taxon>
        <taxon>Thermoactinomycetaceae</taxon>
        <taxon>Planifilum</taxon>
    </lineage>
</organism>
<evidence type="ECO:0000313" key="5">
    <source>
        <dbReference type="Proteomes" id="UP000198661"/>
    </source>
</evidence>
<evidence type="ECO:0000256" key="1">
    <source>
        <dbReference type="SAM" id="Coils"/>
    </source>
</evidence>
<keyword evidence="1" id="KW-0175">Coiled coil</keyword>
<dbReference type="InterPro" id="IPR059113">
    <property type="entry name" value="Znf_ribbon"/>
</dbReference>